<accession>A0A1Y1ZR88</accession>
<gene>
    <name evidence="1" type="ORF">BCR34DRAFT_663666</name>
</gene>
<organism evidence="1 2">
    <name type="scientific">Clohesyomyces aquaticus</name>
    <dbReference type="NCBI Taxonomy" id="1231657"/>
    <lineage>
        <taxon>Eukaryota</taxon>
        <taxon>Fungi</taxon>
        <taxon>Dikarya</taxon>
        <taxon>Ascomycota</taxon>
        <taxon>Pezizomycotina</taxon>
        <taxon>Dothideomycetes</taxon>
        <taxon>Pleosporomycetidae</taxon>
        <taxon>Pleosporales</taxon>
        <taxon>Lindgomycetaceae</taxon>
        <taxon>Clohesyomyces</taxon>
    </lineage>
</organism>
<sequence>MSSPMNLDYTAPKVDTLPSEIQRLIVSHLAPSGDLYAKGCKRHLKNANLAHSCLRKWVPEFMFRDMVLPHVLAGMSFELERFAVNPAAAKLLKHVKTIAVKIPPAIRWEIDSTDPFDYIDDITDQRLKAKFNVSDPKDFTDEQRQYCSDYHRAMVEPFTDSRRWLQLLSYARQSFPRIFGYFPNLETIAVGVCKRTEHPNSTFTNLFVTQHGKQVIEDAHPYFTEDPNANLAWASAIALQSAPSSVKSLKLSIANLDNLNSFATVNRLLSICYKSAKTQTRQPTKSITSLTLDFRGIEGTHGDQAWNGDTGSAGMVRYWKYVLGSLPNLTSLDISGKDLGHDLAFSSLEETNNNGCLLEWLFNGLRLVSLKSLFFRHFLIEKGTIPKVCEEWPTLETLHLEEIRLLSIEDPQGESRPHHLDIIQGSAWLEMCTFLQGERPEIVVEVIRPISTINNFKDWRLHKKIIKKLCDLPNVKSLVTDGEYYCPNVNAPRDSLDAFSRAHLGIS</sequence>
<reference evidence="1 2" key="1">
    <citation type="submission" date="2016-07" db="EMBL/GenBank/DDBJ databases">
        <title>Pervasive Adenine N6-methylation of Active Genes in Fungi.</title>
        <authorList>
            <consortium name="DOE Joint Genome Institute"/>
            <person name="Mondo S.J."/>
            <person name="Dannebaum R.O."/>
            <person name="Kuo R.C."/>
            <person name="Labutti K."/>
            <person name="Haridas S."/>
            <person name="Kuo A."/>
            <person name="Salamov A."/>
            <person name="Ahrendt S.R."/>
            <person name="Lipzen A."/>
            <person name="Sullivan W."/>
            <person name="Andreopoulos W.B."/>
            <person name="Clum A."/>
            <person name="Lindquist E."/>
            <person name="Daum C."/>
            <person name="Ramamoorthy G.K."/>
            <person name="Gryganskyi A."/>
            <person name="Culley D."/>
            <person name="Magnuson J.K."/>
            <person name="James T.Y."/>
            <person name="O'Malley M.A."/>
            <person name="Stajich J.E."/>
            <person name="Spatafora J.W."/>
            <person name="Visel A."/>
            <person name="Grigoriev I.V."/>
        </authorList>
    </citation>
    <scope>NUCLEOTIDE SEQUENCE [LARGE SCALE GENOMIC DNA]</scope>
    <source>
        <strain evidence="1 2">CBS 115471</strain>
    </source>
</reference>
<keyword evidence="2" id="KW-1185">Reference proteome</keyword>
<dbReference type="EMBL" id="MCFA01000048">
    <property type="protein sequence ID" value="ORY12763.1"/>
    <property type="molecule type" value="Genomic_DNA"/>
</dbReference>
<dbReference type="Proteomes" id="UP000193144">
    <property type="component" value="Unassembled WGS sequence"/>
</dbReference>
<dbReference type="SUPFAM" id="SSF52058">
    <property type="entry name" value="L domain-like"/>
    <property type="match status" value="1"/>
</dbReference>
<protein>
    <submittedName>
        <fullName evidence="1">Uncharacterized protein</fullName>
    </submittedName>
</protein>
<evidence type="ECO:0000313" key="1">
    <source>
        <dbReference type="EMBL" id="ORY12763.1"/>
    </source>
</evidence>
<evidence type="ECO:0000313" key="2">
    <source>
        <dbReference type="Proteomes" id="UP000193144"/>
    </source>
</evidence>
<dbReference type="OrthoDB" id="3702761at2759"/>
<dbReference type="AlphaFoldDB" id="A0A1Y1ZR88"/>
<dbReference type="Gene3D" id="3.80.10.10">
    <property type="entry name" value="Ribonuclease Inhibitor"/>
    <property type="match status" value="1"/>
</dbReference>
<dbReference type="InterPro" id="IPR032675">
    <property type="entry name" value="LRR_dom_sf"/>
</dbReference>
<proteinExistence type="predicted"/>
<name>A0A1Y1ZR88_9PLEO</name>
<comment type="caution">
    <text evidence="1">The sequence shown here is derived from an EMBL/GenBank/DDBJ whole genome shotgun (WGS) entry which is preliminary data.</text>
</comment>